<protein>
    <submittedName>
        <fullName evidence="2">Erp C family protein</fullName>
    </submittedName>
</protein>
<proteinExistence type="predicted"/>
<reference evidence="2" key="1">
    <citation type="journal article" date="2015" name="Microbiology">
        <title>Similarities in murine infection and immune response to Borrelia bissettii and Borrelia burgdorferi sensu stricto.</title>
        <authorList>
            <person name="Leydet B.F.Jr."/>
            <person name="Liang F.T."/>
        </authorList>
    </citation>
    <scope>NUCLEOTIDE SEQUENCE [LARGE SCALE GENOMIC DNA]</scope>
    <source>
        <strain evidence="2">CO275</strain>
        <plasmid evidence="2">unnamed</plasmid>
    </source>
</reference>
<dbReference type="InterPro" id="IPR009618">
    <property type="entry name" value="Erp"/>
</dbReference>
<geneLocation type="plasmid" evidence="2">
    <name>unnamed</name>
</geneLocation>
<accession>A0A1L8Z9P1</accession>
<reference evidence="2" key="2">
    <citation type="submission" date="2015-07" db="EMBL/GenBank/DDBJ databases">
        <authorList>
            <person name="Noorani M."/>
        </authorList>
    </citation>
    <scope>NUCLEOTIDE SEQUENCE</scope>
    <source>
        <strain evidence="2">CO275</strain>
        <plasmid evidence="2">unnamed</plasmid>
    </source>
</reference>
<evidence type="ECO:0000313" key="2">
    <source>
        <dbReference type="EMBL" id="OJH14466.1"/>
    </source>
</evidence>
<keyword evidence="1" id="KW-0175">Coiled coil</keyword>
<feature type="coiled-coil region" evidence="1">
    <location>
        <begin position="57"/>
        <end position="84"/>
    </location>
</feature>
<comment type="caution">
    <text evidence="2">The sequence shown here is derived from an EMBL/GenBank/DDBJ whole genome shotgun (WGS) entry which is preliminary data.</text>
</comment>
<organism evidence="2">
    <name type="scientific">Borrelia bissettiae</name>
    <name type="common">Borreliella bissettiae</name>
    <dbReference type="NCBI Taxonomy" id="64897"/>
    <lineage>
        <taxon>Bacteria</taxon>
        <taxon>Pseudomonadati</taxon>
        <taxon>Spirochaetota</taxon>
        <taxon>Spirochaetia</taxon>
        <taxon>Spirochaetales</taxon>
        <taxon>Borreliaceae</taxon>
        <taxon>Borreliella</taxon>
    </lineage>
</organism>
<sequence length="136" mass="15402">ISDINSINQQASFEERMVVSGKEVEDKITGAIYDDITDQRSSGDSIYSQWSDDFDENSELKGILDNLESARTELRGKIKEGKGESEKNKNVVKVSEIKEDLQKIKSELEKVKGYLENNSKFEEIKGYVTNSISQNE</sequence>
<evidence type="ECO:0000256" key="1">
    <source>
        <dbReference type="SAM" id="Coils"/>
    </source>
</evidence>
<name>A0A1L8Z9P1_BORBI</name>
<dbReference type="AlphaFoldDB" id="A0A1L8Z9P1"/>
<feature type="non-terminal residue" evidence="2">
    <location>
        <position position="1"/>
    </location>
</feature>
<dbReference type="Pfam" id="PF06780">
    <property type="entry name" value="Erp_C"/>
    <property type="match status" value="1"/>
</dbReference>
<gene>
    <name evidence="2" type="ORF">ER70_08650</name>
</gene>
<keyword evidence="2" id="KW-0614">Plasmid</keyword>
<dbReference type="EMBL" id="JNBW01000553">
    <property type="protein sequence ID" value="OJH14466.1"/>
    <property type="molecule type" value="Genomic_DNA"/>
</dbReference>